<dbReference type="EMBL" id="CP089982">
    <property type="protein sequence ID" value="WXA98489.1"/>
    <property type="molecule type" value="Genomic_DNA"/>
</dbReference>
<dbReference type="SUPFAM" id="SSF48452">
    <property type="entry name" value="TPR-like"/>
    <property type="match status" value="2"/>
</dbReference>
<dbReference type="Proteomes" id="UP001379533">
    <property type="component" value="Chromosome"/>
</dbReference>
<organism evidence="2 3">
    <name type="scientific">Pendulispora brunnea</name>
    <dbReference type="NCBI Taxonomy" id="2905690"/>
    <lineage>
        <taxon>Bacteria</taxon>
        <taxon>Pseudomonadati</taxon>
        <taxon>Myxococcota</taxon>
        <taxon>Myxococcia</taxon>
        <taxon>Myxococcales</taxon>
        <taxon>Sorangiineae</taxon>
        <taxon>Pendulisporaceae</taxon>
        <taxon>Pendulispora</taxon>
    </lineage>
</organism>
<dbReference type="RefSeq" id="WP_394849098.1">
    <property type="nucleotide sequence ID" value="NZ_CP089982.1"/>
</dbReference>
<evidence type="ECO:0000313" key="3">
    <source>
        <dbReference type="Proteomes" id="UP001379533"/>
    </source>
</evidence>
<sequence length="389" mass="42695">MRTPARIAVLLALALTACRGGKDPNFVRAFHEAERAETAGRYAEASARFDEAAAKAPDPREKGHAAYLAAKMLERAGDNAGASARLEAIAQQNPPTEHTARALYDLADLRIAHGDPDKGYADLTTLVEKHPSSGLAPHALIRLASHRDETSGQKDTIAWLDGLGPRLGKSELGETIAYQAALRTQATGDLQGAHARFLAVVDRWPYPYGNTFDDSLYRASEIDETLGRNEEAIAHLNRMLAERETAHLLGTYQRPRYIQAALRIATLYRDRLHDRAKAREAFHRIYADFTTSVYRDDALWQEAELYRLDGDTNAACSRASTLVREFPDSRYVPCAEAKCPSVTRPSKSDAPKKCHDYLSRARSPEAPHAEPQPPQAPLAGPQLPAAGAN</sequence>
<dbReference type="Pfam" id="PF13174">
    <property type="entry name" value="TPR_6"/>
    <property type="match status" value="2"/>
</dbReference>
<feature type="compositionally biased region" description="Low complexity" evidence="1">
    <location>
        <begin position="377"/>
        <end position="389"/>
    </location>
</feature>
<protein>
    <submittedName>
        <fullName evidence="2">Tetratricopeptide repeat protein</fullName>
    </submittedName>
</protein>
<dbReference type="InterPro" id="IPR019734">
    <property type="entry name" value="TPR_rpt"/>
</dbReference>
<proteinExistence type="predicted"/>
<dbReference type="Gene3D" id="1.25.40.10">
    <property type="entry name" value="Tetratricopeptide repeat domain"/>
    <property type="match status" value="2"/>
</dbReference>
<reference evidence="2 3" key="1">
    <citation type="submission" date="2021-12" db="EMBL/GenBank/DDBJ databases">
        <title>Discovery of the Pendulisporaceae a myxobacterial family with distinct sporulation behavior and unique specialized metabolism.</title>
        <authorList>
            <person name="Garcia R."/>
            <person name="Popoff A."/>
            <person name="Bader C.D."/>
            <person name="Loehr J."/>
            <person name="Walesch S."/>
            <person name="Walt C."/>
            <person name="Boldt J."/>
            <person name="Bunk B."/>
            <person name="Haeckl F.J.F.P.J."/>
            <person name="Gunesch A.P."/>
            <person name="Birkelbach J."/>
            <person name="Nuebel U."/>
            <person name="Pietschmann T."/>
            <person name="Bach T."/>
            <person name="Mueller R."/>
        </authorList>
    </citation>
    <scope>NUCLEOTIDE SEQUENCE [LARGE SCALE GENOMIC DNA]</scope>
    <source>
        <strain evidence="2 3">MSr12523</strain>
    </source>
</reference>
<gene>
    <name evidence="2" type="ORF">LZC95_16820</name>
</gene>
<keyword evidence="3" id="KW-1185">Reference proteome</keyword>
<feature type="region of interest" description="Disordered" evidence="1">
    <location>
        <begin position="341"/>
        <end position="389"/>
    </location>
</feature>
<name>A0ABZ2KIV1_9BACT</name>
<evidence type="ECO:0000256" key="1">
    <source>
        <dbReference type="SAM" id="MobiDB-lite"/>
    </source>
</evidence>
<dbReference type="InterPro" id="IPR011990">
    <property type="entry name" value="TPR-like_helical_dom_sf"/>
</dbReference>
<accession>A0ABZ2KIV1</accession>
<evidence type="ECO:0000313" key="2">
    <source>
        <dbReference type="EMBL" id="WXA98489.1"/>
    </source>
</evidence>
<feature type="compositionally biased region" description="Basic and acidic residues" evidence="1">
    <location>
        <begin position="346"/>
        <end position="368"/>
    </location>
</feature>
<dbReference type="PROSITE" id="PS51257">
    <property type="entry name" value="PROKAR_LIPOPROTEIN"/>
    <property type="match status" value="1"/>
</dbReference>